<accession>A0A8A1LCJ5</accession>
<protein>
    <submittedName>
        <fullName evidence="2">Uncharacterized protein</fullName>
    </submittedName>
</protein>
<dbReference type="VEuPathDB" id="FungiDB:I7I53_09850"/>
<dbReference type="EMBL" id="CP069102">
    <property type="protein sequence ID" value="QSS49487.1"/>
    <property type="molecule type" value="Genomic_DNA"/>
</dbReference>
<dbReference type="AlphaFoldDB" id="A0A8A1LCJ5"/>
<organism evidence="2 3">
    <name type="scientific">Ajellomyces capsulatus (strain H88)</name>
    <name type="common">Darling's disease fungus</name>
    <name type="synonym">Histoplasma capsulatum</name>
    <dbReference type="NCBI Taxonomy" id="544711"/>
    <lineage>
        <taxon>Eukaryota</taxon>
        <taxon>Fungi</taxon>
        <taxon>Dikarya</taxon>
        <taxon>Ascomycota</taxon>
        <taxon>Pezizomycotina</taxon>
        <taxon>Eurotiomycetes</taxon>
        <taxon>Eurotiomycetidae</taxon>
        <taxon>Onygenales</taxon>
        <taxon>Ajellomycetaceae</taxon>
        <taxon>Histoplasma</taxon>
    </lineage>
</organism>
<gene>
    <name evidence="2" type="ORF">I7I53_09850</name>
</gene>
<name>A0A8A1LCJ5_AJEC8</name>
<proteinExistence type="predicted"/>
<keyword evidence="1" id="KW-1133">Transmembrane helix</keyword>
<evidence type="ECO:0000313" key="2">
    <source>
        <dbReference type="EMBL" id="QSS49487.1"/>
    </source>
</evidence>
<feature type="transmembrane region" description="Helical" evidence="1">
    <location>
        <begin position="53"/>
        <end position="73"/>
    </location>
</feature>
<dbReference type="Proteomes" id="UP000663419">
    <property type="component" value="Chromosome 1"/>
</dbReference>
<evidence type="ECO:0000313" key="3">
    <source>
        <dbReference type="Proteomes" id="UP000663419"/>
    </source>
</evidence>
<keyword evidence="1" id="KW-0472">Membrane</keyword>
<reference evidence="2" key="1">
    <citation type="submission" date="2021-01" db="EMBL/GenBank/DDBJ databases">
        <title>Chromosome-level genome assembly of a human fungal pathogen reveals clustering of transcriptionally co-regulated genes.</title>
        <authorList>
            <person name="Voorhies M."/>
            <person name="Cohen S."/>
            <person name="Shea T.P."/>
            <person name="Petrus S."/>
            <person name="Munoz J.F."/>
            <person name="Poplawski S."/>
            <person name="Goldman W.E."/>
            <person name="Michael T."/>
            <person name="Cuomo C.A."/>
            <person name="Sil A."/>
            <person name="Beyhan S."/>
        </authorList>
    </citation>
    <scope>NUCLEOTIDE SEQUENCE</scope>
    <source>
        <strain evidence="2">H88</strain>
    </source>
</reference>
<keyword evidence="1" id="KW-0812">Transmembrane</keyword>
<sequence>MVRAGLAISRIVVKVWKHSTCESDGNLRPSNNLKSHNIVRGRYKSLSHDRERISPLVLYVFMYILFTELMMVVRRLRQTAFQQLLMCMEVYQRLATCLRAGGVKGCLLCVSVGCWVGAHTS</sequence>
<evidence type="ECO:0000256" key="1">
    <source>
        <dbReference type="SAM" id="Phobius"/>
    </source>
</evidence>